<reference evidence="2 3" key="1">
    <citation type="submission" date="2020-06" db="EMBL/GenBank/DDBJ databases">
        <authorList>
            <person name="Kang J."/>
        </authorList>
    </citation>
    <scope>NUCLEOTIDE SEQUENCE [LARGE SCALE GENOMIC DNA]</scope>
    <source>
        <strain evidence="2 3">DCY120</strain>
    </source>
</reference>
<organism evidence="2 3">
    <name type="scientific">Bombilactobacillus apium</name>
    <dbReference type="NCBI Taxonomy" id="2675299"/>
    <lineage>
        <taxon>Bacteria</taxon>
        <taxon>Bacillati</taxon>
        <taxon>Bacillota</taxon>
        <taxon>Bacilli</taxon>
        <taxon>Lactobacillales</taxon>
        <taxon>Lactobacillaceae</taxon>
        <taxon>Bombilactobacillus</taxon>
    </lineage>
</organism>
<keyword evidence="3" id="KW-1185">Reference proteome</keyword>
<evidence type="ECO:0000313" key="2">
    <source>
        <dbReference type="EMBL" id="NVY96100.1"/>
    </source>
</evidence>
<sequence length="187" mass="21069">MNYGLLILTFCSVNLDFFLMLLFLLKKYRFRSVLIGYLLGNLLLLVLSYVLGRTLATFLPEWILGFLGLLPIYLAFHDDDDDNQVRQHHSAIFTVLITYLSVCSGCNLAIFLPVLAGETWSNFGRTLILIGGLTILAVGIIKLVGKIPPIERILTHYGEKLMKICYVVIGLYVFWDSGLISHLLSLL</sequence>
<proteinExistence type="predicted"/>
<dbReference type="AlphaFoldDB" id="A0A850R166"/>
<dbReference type="RefSeq" id="WP_176942262.1">
    <property type="nucleotide sequence ID" value="NZ_JABZEC010000002.1"/>
</dbReference>
<feature type="transmembrane region" description="Helical" evidence="1">
    <location>
        <begin position="164"/>
        <end position="184"/>
    </location>
</feature>
<evidence type="ECO:0000313" key="3">
    <source>
        <dbReference type="Proteomes" id="UP000563523"/>
    </source>
</evidence>
<feature type="transmembrane region" description="Helical" evidence="1">
    <location>
        <begin position="32"/>
        <end position="52"/>
    </location>
</feature>
<keyword evidence="1" id="KW-1133">Transmembrane helix</keyword>
<comment type="caution">
    <text evidence="2">The sequence shown here is derived from an EMBL/GenBank/DDBJ whole genome shotgun (WGS) entry which is preliminary data.</text>
</comment>
<feature type="transmembrane region" description="Helical" evidence="1">
    <location>
        <begin position="58"/>
        <end position="76"/>
    </location>
</feature>
<feature type="transmembrane region" description="Helical" evidence="1">
    <location>
        <begin position="123"/>
        <end position="144"/>
    </location>
</feature>
<dbReference type="InterPro" id="IPR004676">
    <property type="entry name" value="Cd-R_transporter"/>
</dbReference>
<evidence type="ECO:0000256" key="1">
    <source>
        <dbReference type="SAM" id="Phobius"/>
    </source>
</evidence>
<gene>
    <name evidence="2" type="ORF">HU830_02735</name>
</gene>
<keyword evidence="1" id="KW-0472">Membrane</keyword>
<accession>A0A850R166</accession>
<dbReference type="Pfam" id="PF03596">
    <property type="entry name" value="Cad"/>
    <property type="match status" value="1"/>
</dbReference>
<feature type="transmembrane region" description="Helical" evidence="1">
    <location>
        <begin position="88"/>
        <end position="111"/>
    </location>
</feature>
<feature type="transmembrane region" description="Helical" evidence="1">
    <location>
        <begin position="6"/>
        <end position="25"/>
    </location>
</feature>
<dbReference type="EMBL" id="JABZEC010000002">
    <property type="protein sequence ID" value="NVY96100.1"/>
    <property type="molecule type" value="Genomic_DNA"/>
</dbReference>
<protein>
    <submittedName>
        <fullName evidence="2">TMEM165/GDT1 family protein</fullName>
    </submittedName>
</protein>
<keyword evidence="1" id="KW-0812">Transmembrane</keyword>
<dbReference type="Proteomes" id="UP000563523">
    <property type="component" value="Unassembled WGS sequence"/>
</dbReference>
<name>A0A850R166_9LACO</name>